<gene>
    <name evidence="3" type="primary">BnaCnng54630D</name>
    <name evidence="2" type="ORF">DARMORV10_A01P10640.1</name>
    <name evidence="3" type="ORF">GSBRNA2T00062792001</name>
</gene>
<dbReference type="AlphaFoldDB" id="A0A078CUM2"/>
<dbReference type="Proteomes" id="UP001295469">
    <property type="component" value="Chromosome A01"/>
</dbReference>
<reference evidence="2" key="3">
    <citation type="submission" date="2021-01" db="EMBL/GenBank/DDBJ databases">
        <authorList>
            <consortium name="Genoscope - CEA"/>
            <person name="William W."/>
        </authorList>
    </citation>
    <scope>NUCLEOTIDE SEQUENCE</scope>
</reference>
<reference evidence="3" key="2">
    <citation type="submission" date="2014-06" db="EMBL/GenBank/DDBJ databases">
        <authorList>
            <person name="Genoscope - CEA"/>
        </authorList>
    </citation>
    <scope>NUCLEOTIDE SEQUENCE</scope>
</reference>
<accession>A0A078CUM2</accession>
<dbReference type="EMBL" id="HG994355">
    <property type="protein sequence ID" value="CAF2148459.1"/>
    <property type="molecule type" value="Genomic_DNA"/>
</dbReference>
<reference evidence="3 4" key="1">
    <citation type="journal article" date="2014" name="Science">
        <title>Plant genetics. Early allopolyploid evolution in the post-Neolithic Brassica napus oilseed genome.</title>
        <authorList>
            <person name="Chalhoub B."/>
            <person name="Denoeud F."/>
            <person name="Liu S."/>
            <person name="Parkin I.A."/>
            <person name="Tang H."/>
            <person name="Wang X."/>
            <person name="Chiquet J."/>
            <person name="Belcram H."/>
            <person name="Tong C."/>
            <person name="Samans B."/>
            <person name="Correa M."/>
            <person name="Da Silva C."/>
            <person name="Just J."/>
            <person name="Falentin C."/>
            <person name="Koh C.S."/>
            <person name="Le Clainche I."/>
            <person name="Bernard M."/>
            <person name="Bento P."/>
            <person name="Noel B."/>
            <person name="Labadie K."/>
            <person name="Alberti A."/>
            <person name="Charles M."/>
            <person name="Arnaud D."/>
            <person name="Guo H."/>
            <person name="Daviaud C."/>
            <person name="Alamery S."/>
            <person name="Jabbari K."/>
            <person name="Zhao M."/>
            <person name="Edger P.P."/>
            <person name="Chelaifa H."/>
            <person name="Tack D."/>
            <person name="Lassalle G."/>
            <person name="Mestiri I."/>
            <person name="Schnel N."/>
            <person name="Le Paslier M.C."/>
            <person name="Fan G."/>
            <person name="Renault V."/>
            <person name="Bayer P.E."/>
            <person name="Golicz A.A."/>
            <person name="Manoli S."/>
            <person name="Lee T.H."/>
            <person name="Thi V.H."/>
            <person name="Chalabi S."/>
            <person name="Hu Q."/>
            <person name="Fan C."/>
            <person name="Tollenaere R."/>
            <person name="Lu Y."/>
            <person name="Battail C."/>
            <person name="Shen J."/>
            <person name="Sidebottom C.H."/>
            <person name="Wang X."/>
            <person name="Canaguier A."/>
            <person name="Chauveau A."/>
            <person name="Berard A."/>
            <person name="Deniot G."/>
            <person name="Guan M."/>
            <person name="Liu Z."/>
            <person name="Sun F."/>
            <person name="Lim Y.P."/>
            <person name="Lyons E."/>
            <person name="Town C.D."/>
            <person name="Bancroft I."/>
            <person name="Wang X."/>
            <person name="Meng J."/>
            <person name="Ma J."/>
            <person name="Pires J.C."/>
            <person name="King G.J."/>
            <person name="Brunel D."/>
            <person name="Delourme R."/>
            <person name="Renard M."/>
            <person name="Aury J.M."/>
            <person name="Adams K.L."/>
            <person name="Batley J."/>
            <person name="Snowdon R.J."/>
            <person name="Tost J."/>
            <person name="Edwards D."/>
            <person name="Zhou Y."/>
            <person name="Hua W."/>
            <person name="Sharpe A.G."/>
            <person name="Paterson A.H."/>
            <person name="Guan C."/>
            <person name="Wincker P."/>
        </authorList>
    </citation>
    <scope>NUCLEOTIDE SEQUENCE [LARGE SCALE GENOMIC DNA]</scope>
    <source>
        <strain evidence="4">cv. Darmor-bzh</strain>
    </source>
</reference>
<dbReference type="Gramene" id="CDX78878">
    <property type="protein sequence ID" value="CDX78878"/>
    <property type="gene ID" value="GSBRNA2T00131355001"/>
</dbReference>
<keyword evidence="1" id="KW-0812">Transmembrane</keyword>
<name>A0A078CUM2_BRANA</name>
<keyword evidence="4" id="KW-1185">Reference proteome</keyword>
<keyword evidence="1" id="KW-1133">Transmembrane helix</keyword>
<sequence>MAACGLAEEALFTGWICAILAFSLVLISSGIGWFYVCYMFGLVSCGESSALRRPEGSNMVHQRVQGDTVIVWGSHLFGRGGELSMTPVEPEVPFFLFVSLRSRLRGHKCCNGSKGEEKVETLLSTSINRYQPVIIEVGSRVMISGLYVCLSLEWVESFVK</sequence>
<dbReference type="Gramene" id="CDY67350">
    <property type="protein sequence ID" value="CDY67350"/>
    <property type="gene ID" value="GSBRNA2T00062792001"/>
</dbReference>
<dbReference type="PaxDb" id="3708-A0A078CUM2"/>
<protein>
    <submittedName>
        <fullName evidence="2">(rape) hypothetical protein</fullName>
    </submittedName>
    <submittedName>
        <fullName evidence="3">BnaCnng54630D protein</fullName>
    </submittedName>
</protein>
<evidence type="ECO:0000313" key="2">
    <source>
        <dbReference type="EMBL" id="CAF2148459.1"/>
    </source>
</evidence>
<feature type="transmembrane region" description="Helical" evidence="1">
    <location>
        <begin position="12"/>
        <end position="43"/>
    </location>
</feature>
<keyword evidence="1" id="KW-0472">Membrane</keyword>
<dbReference type="EMBL" id="LK036012">
    <property type="protein sequence ID" value="CDY67350.1"/>
    <property type="molecule type" value="Genomic_DNA"/>
</dbReference>
<proteinExistence type="predicted"/>
<evidence type="ECO:0000256" key="1">
    <source>
        <dbReference type="SAM" id="Phobius"/>
    </source>
</evidence>
<evidence type="ECO:0000313" key="4">
    <source>
        <dbReference type="Proteomes" id="UP000028999"/>
    </source>
</evidence>
<evidence type="ECO:0000313" key="3">
    <source>
        <dbReference type="EMBL" id="CDY67350.1"/>
    </source>
</evidence>
<organism evidence="3 4">
    <name type="scientific">Brassica napus</name>
    <name type="common">Rape</name>
    <dbReference type="NCBI Taxonomy" id="3708"/>
    <lineage>
        <taxon>Eukaryota</taxon>
        <taxon>Viridiplantae</taxon>
        <taxon>Streptophyta</taxon>
        <taxon>Embryophyta</taxon>
        <taxon>Tracheophyta</taxon>
        <taxon>Spermatophyta</taxon>
        <taxon>Magnoliopsida</taxon>
        <taxon>eudicotyledons</taxon>
        <taxon>Gunneridae</taxon>
        <taxon>Pentapetalae</taxon>
        <taxon>rosids</taxon>
        <taxon>malvids</taxon>
        <taxon>Brassicales</taxon>
        <taxon>Brassicaceae</taxon>
        <taxon>Brassiceae</taxon>
        <taxon>Brassica</taxon>
    </lineage>
</organism>
<dbReference type="OMA" id="EPEVPFF"/>
<dbReference type="Proteomes" id="UP000028999">
    <property type="component" value="Unassembled WGS sequence"/>
</dbReference>